<dbReference type="PANTHER" id="PTHR46977">
    <property type="entry name" value="PROTEIN FREE1"/>
    <property type="match status" value="1"/>
</dbReference>
<feature type="compositionally biased region" description="Low complexity" evidence="1">
    <location>
        <begin position="16"/>
        <end position="25"/>
    </location>
</feature>
<dbReference type="GO" id="GO:0070676">
    <property type="term" value="P:intralumenal vesicle formation"/>
    <property type="evidence" value="ECO:0007669"/>
    <property type="project" value="TreeGrafter"/>
</dbReference>
<dbReference type="AlphaFoldDB" id="A0A8J4Q719"/>
<dbReference type="PANTHER" id="PTHR46977:SF1">
    <property type="entry name" value="PROTEIN FREE1"/>
    <property type="match status" value="1"/>
</dbReference>
<feature type="transmembrane region" description="Helical" evidence="2">
    <location>
        <begin position="303"/>
        <end position="323"/>
    </location>
</feature>
<dbReference type="GO" id="GO:0036258">
    <property type="term" value="P:multivesicular body assembly"/>
    <property type="evidence" value="ECO:0007669"/>
    <property type="project" value="InterPro"/>
</dbReference>
<keyword evidence="4" id="KW-1185">Reference proteome</keyword>
<evidence type="ECO:0000313" key="4">
    <source>
        <dbReference type="Proteomes" id="UP000737018"/>
    </source>
</evidence>
<keyword evidence="2" id="KW-1133">Transmembrane helix</keyword>
<keyword evidence="2" id="KW-0812">Transmembrane</keyword>
<dbReference type="GO" id="GO:0000813">
    <property type="term" value="C:ESCRT I complex"/>
    <property type="evidence" value="ECO:0007669"/>
    <property type="project" value="TreeGrafter"/>
</dbReference>
<evidence type="ECO:0000256" key="1">
    <source>
        <dbReference type="SAM" id="MobiDB-lite"/>
    </source>
</evidence>
<evidence type="ECO:0000313" key="3">
    <source>
        <dbReference type="EMBL" id="KAF3946680.1"/>
    </source>
</evidence>
<evidence type="ECO:0000256" key="2">
    <source>
        <dbReference type="SAM" id="Phobius"/>
    </source>
</evidence>
<dbReference type="GO" id="GO:0043130">
    <property type="term" value="F:ubiquitin binding"/>
    <property type="evidence" value="ECO:0007669"/>
    <property type="project" value="InterPro"/>
</dbReference>
<sequence>MQQSDINNASNYQYYQPPHSHFQNPNPNPNPSFDHDLNPMPNTYASAPPIPYSEADFSSAYPPYPMNPQIYDPSSYIHNFDPNPPFSDNSYSAAPYASNFAPSTPNYDEVMGGRVYAYDGGNSAGSEDSGRLAFDDYGRPINMSGPEDRVGQGHSGKVIKAIPKTEMEEEEDVKSGVRKFRVQVLAENVDDSIMIGLDGIRMLDPATSRTLRIYPLETVTTWEVIDASVFAFWAKSSIDMEPRCMGCIQTATLQMPFWTCSEMGGNNKPSNSFKVSDHLLEKKKGFGDWMNLVKPGNEEKDHWAFSFSFFSHCFSFFFSFLAFSHSLWRFNHQNKEKTKKAIKRQEQRHIQHAVM</sequence>
<comment type="caution">
    <text evidence="3">The sequence shown here is derived from an EMBL/GenBank/DDBJ whole genome shotgun (WGS) entry which is preliminary data.</text>
</comment>
<proteinExistence type="predicted"/>
<dbReference type="Proteomes" id="UP000737018">
    <property type="component" value="Unassembled WGS sequence"/>
</dbReference>
<keyword evidence="2" id="KW-0472">Membrane</keyword>
<dbReference type="GO" id="GO:0031902">
    <property type="term" value="C:late endosome membrane"/>
    <property type="evidence" value="ECO:0007669"/>
    <property type="project" value="TreeGrafter"/>
</dbReference>
<dbReference type="InterPro" id="IPR045893">
    <property type="entry name" value="FREE1"/>
</dbReference>
<feature type="compositionally biased region" description="Polar residues" evidence="1">
    <location>
        <begin position="1"/>
        <end position="14"/>
    </location>
</feature>
<accession>A0A8J4Q719</accession>
<dbReference type="EMBL" id="JRKL02008766">
    <property type="protein sequence ID" value="KAF3946680.1"/>
    <property type="molecule type" value="Genomic_DNA"/>
</dbReference>
<name>A0A8J4Q719_9ROSI</name>
<protein>
    <submittedName>
        <fullName evidence="3">Uncharacterized protein</fullName>
    </submittedName>
</protein>
<feature type="region of interest" description="Disordered" evidence="1">
    <location>
        <begin position="1"/>
        <end position="47"/>
    </location>
</feature>
<dbReference type="OrthoDB" id="660555at2759"/>
<gene>
    <name evidence="3" type="ORF">CMV_027080</name>
</gene>
<organism evidence="3 4">
    <name type="scientific">Castanea mollissima</name>
    <name type="common">Chinese chestnut</name>
    <dbReference type="NCBI Taxonomy" id="60419"/>
    <lineage>
        <taxon>Eukaryota</taxon>
        <taxon>Viridiplantae</taxon>
        <taxon>Streptophyta</taxon>
        <taxon>Embryophyta</taxon>
        <taxon>Tracheophyta</taxon>
        <taxon>Spermatophyta</taxon>
        <taxon>Magnoliopsida</taxon>
        <taxon>eudicotyledons</taxon>
        <taxon>Gunneridae</taxon>
        <taxon>Pentapetalae</taxon>
        <taxon>rosids</taxon>
        <taxon>fabids</taxon>
        <taxon>Fagales</taxon>
        <taxon>Fagaceae</taxon>
        <taxon>Castanea</taxon>
    </lineage>
</organism>
<reference evidence="3" key="1">
    <citation type="submission" date="2020-03" db="EMBL/GenBank/DDBJ databases">
        <title>Castanea mollissima Vanexum genome sequencing.</title>
        <authorList>
            <person name="Staton M."/>
        </authorList>
    </citation>
    <scope>NUCLEOTIDE SEQUENCE</scope>
    <source>
        <tissue evidence="3">Leaf</tissue>
    </source>
</reference>